<keyword evidence="1 2" id="KW-0963">Cytoplasm</keyword>
<dbReference type="Proteomes" id="UP000253314">
    <property type="component" value="Unassembled WGS sequence"/>
</dbReference>
<sequence length="91" mass="10693">MVGNRIGLAVWLHSLKQVKQLRKYGNILYVSKKSKYAVLYCQIERAEELIQKLESLHFVKAVEPSLKPFIKTEYENSRPDKAKEYDYKMGL</sequence>
<organism evidence="3 4">
    <name type="scientific">Bacillus taeanensis</name>
    <dbReference type="NCBI Taxonomy" id="273032"/>
    <lineage>
        <taxon>Bacteria</taxon>
        <taxon>Bacillati</taxon>
        <taxon>Bacillota</taxon>
        <taxon>Bacilli</taxon>
        <taxon>Bacillales</taxon>
        <taxon>Bacillaceae</taxon>
        <taxon>Bacillus</taxon>
    </lineage>
</organism>
<evidence type="ECO:0000313" key="4">
    <source>
        <dbReference type="Proteomes" id="UP000253314"/>
    </source>
</evidence>
<accession>A0A366XVR5</accession>
<evidence type="ECO:0000256" key="2">
    <source>
        <dbReference type="HAMAP-Rule" id="MF_01126"/>
    </source>
</evidence>
<dbReference type="PIRSF" id="PIRSF031653">
    <property type="entry name" value="UCP031653"/>
    <property type="match status" value="1"/>
</dbReference>
<dbReference type="HAMAP" id="MF_01126">
    <property type="entry name" value="UPF0298"/>
    <property type="match status" value="1"/>
</dbReference>
<comment type="subcellular location">
    <subcellularLocation>
        <location evidence="2">Cytoplasm</location>
    </subcellularLocation>
</comment>
<comment type="similarity">
    <text evidence="2">Belongs to the UPF0298 family.</text>
</comment>
<evidence type="ECO:0000313" key="3">
    <source>
        <dbReference type="EMBL" id="RBW70232.1"/>
    </source>
</evidence>
<dbReference type="OrthoDB" id="2990788at2"/>
<dbReference type="InterPro" id="IPR016979">
    <property type="entry name" value="DUF2129"/>
</dbReference>
<evidence type="ECO:0000256" key="1">
    <source>
        <dbReference type="ARBA" id="ARBA00022490"/>
    </source>
</evidence>
<proteinExistence type="inferred from homology"/>
<keyword evidence="4" id="KW-1185">Reference proteome</keyword>
<comment type="caution">
    <text evidence="3">The sequence shown here is derived from an EMBL/GenBank/DDBJ whole genome shotgun (WGS) entry which is preliminary data.</text>
</comment>
<dbReference type="Pfam" id="PF09902">
    <property type="entry name" value="DUF2129"/>
    <property type="match status" value="1"/>
</dbReference>
<dbReference type="AlphaFoldDB" id="A0A366XVR5"/>
<reference evidence="3 4" key="1">
    <citation type="submission" date="2018-07" db="EMBL/GenBank/DDBJ databases">
        <title>Lottiidibacillus patelloidae gen. nov., sp. nov., isolated from the intestinal tract of a marine limpet and the reclassification of B. taeanensis BH030017T, B. algicola KMM 3737T and B. hwajinpoensis SW-72T as genus Lottiidibacillus.</title>
        <authorList>
            <person name="Liu R."/>
            <person name="Huang Z."/>
        </authorList>
    </citation>
    <scope>NUCLEOTIDE SEQUENCE [LARGE SCALE GENOMIC DNA]</scope>
    <source>
        <strain evidence="3 4">BH030017</strain>
    </source>
</reference>
<dbReference type="RefSeq" id="WP_113805137.1">
    <property type="nucleotide sequence ID" value="NZ_QOCW01000005.1"/>
</dbReference>
<name>A0A366XVR5_9BACI</name>
<dbReference type="NCBIfam" id="NF002777">
    <property type="entry name" value="PRK02886.1"/>
    <property type="match status" value="1"/>
</dbReference>
<dbReference type="GO" id="GO:0005737">
    <property type="term" value="C:cytoplasm"/>
    <property type="evidence" value="ECO:0007669"/>
    <property type="project" value="UniProtKB-SubCell"/>
</dbReference>
<dbReference type="EMBL" id="QOCW01000005">
    <property type="protein sequence ID" value="RBW70232.1"/>
    <property type="molecule type" value="Genomic_DNA"/>
</dbReference>
<gene>
    <name evidence="3" type="ORF">DS031_06575</name>
</gene>
<protein>
    <recommendedName>
        <fullName evidence="2">UPF0298 protein DS031_06575</fullName>
    </recommendedName>
</protein>